<name>A0A975GRU7_9BACT</name>
<evidence type="ECO:0000313" key="1">
    <source>
        <dbReference type="EMBL" id="QTA91257.1"/>
    </source>
</evidence>
<dbReference type="AlphaFoldDB" id="A0A975GRU7"/>
<accession>A0A975GRU7</accession>
<dbReference type="RefSeq" id="WP_207679114.1">
    <property type="nucleotide sequence ID" value="NZ_CP061800.1"/>
</dbReference>
<proteinExistence type="predicted"/>
<keyword evidence="2" id="KW-1185">Reference proteome</keyword>
<sequence>MPQMTVDISVGNVAEIIQSMNTQEIETLYLLLTEEGKELLERKKDLELGRVRFLTREEVFDI</sequence>
<dbReference type="EMBL" id="CP061800">
    <property type="protein sequence ID" value="QTA91257.1"/>
    <property type="molecule type" value="Genomic_DNA"/>
</dbReference>
<dbReference type="KEGG" id="dmm:dnm_073210"/>
<dbReference type="Proteomes" id="UP000663722">
    <property type="component" value="Chromosome"/>
</dbReference>
<evidence type="ECO:0000313" key="2">
    <source>
        <dbReference type="Proteomes" id="UP000663722"/>
    </source>
</evidence>
<protein>
    <submittedName>
        <fullName evidence="1">Uncharacterized protein</fullName>
    </submittedName>
</protein>
<reference evidence="1" key="1">
    <citation type="journal article" date="2021" name="Microb. Physiol.">
        <title>Proteogenomic Insights into the Physiology of Marine, Sulfate-Reducing, Filamentous Desulfonema limicola and Desulfonema magnum.</title>
        <authorList>
            <person name="Schnaars V."/>
            <person name="Wohlbrand L."/>
            <person name="Scheve S."/>
            <person name="Hinrichs C."/>
            <person name="Reinhardt R."/>
            <person name="Rabus R."/>
        </authorList>
    </citation>
    <scope>NUCLEOTIDE SEQUENCE</scope>
    <source>
        <strain evidence="1">4be13</strain>
    </source>
</reference>
<organism evidence="1 2">
    <name type="scientific">Desulfonema magnum</name>
    <dbReference type="NCBI Taxonomy" id="45655"/>
    <lineage>
        <taxon>Bacteria</taxon>
        <taxon>Pseudomonadati</taxon>
        <taxon>Thermodesulfobacteriota</taxon>
        <taxon>Desulfobacteria</taxon>
        <taxon>Desulfobacterales</taxon>
        <taxon>Desulfococcaceae</taxon>
        <taxon>Desulfonema</taxon>
    </lineage>
</organism>
<gene>
    <name evidence="1" type="ORF">dnm_073210</name>
</gene>